<gene>
    <name evidence="10" type="ORF">SAMN04488096_101471</name>
</gene>
<dbReference type="AlphaFoldDB" id="A0A1M6AWB3"/>
<dbReference type="PROSITE" id="PS52016">
    <property type="entry name" value="TONB_DEPENDENT_REC_3"/>
    <property type="match status" value="1"/>
</dbReference>
<feature type="signal peptide" evidence="8">
    <location>
        <begin position="1"/>
        <end position="21"/>
    </location>
</feature>
<evidence type="ECO:0000256" key="6">
    <source>
        <dbReference type="ARBA" id="ARBA00023237"/>
    </source>
</evidence>
<dbReference type="EMBL" id="FQYY01000001">
    <property type="protein sequence ID" value="SHI40598.1"/>
    <property type="molecule type" value="Genomic_DNA"/>
</dbReference>
<dbReference type="Gene3D" id="2.40.170.20">
    <property type="entry name" value="TonB-dependent receptor, beta-barrel domain"/>
    <property type="match status" value="1"/>
</dbReference>
<reference evidence="10 11" key="1">
    <citation type="submission" date="2016-11" db="EMBL/GenBank/DDBJ databases">
        <authorList>
            <person name="Jaros S."/>
            <person name="Januszkiewicz K."/>
            <person name="Wedrychowicz H."/>
        </authorList>
    </citation>
    <scope>NUCLEOTIDE SEQUENCE [LARGE SCALE GENOMIC DNA]</scope>
    <source>
        <strain evidence="10 11">DSM 21425</strain>
    </source>
</reference>
<organism evidence="10 11">
    <name type="scientific">Mesonia phycicola</name>
    <dbReference type="NCBI Taxonomy" id="579105"/>
    <lineage>
        <taxon>Bacteria</taxon>
        <taxon>Pseudomonadati</taxon>
        <taxon>Bacteroidota</taxon>
        <taxon>Flavobacteriia</taxon>
        <taxon>Flavobacteriales</taxon>
        <taxon>Flavobacteriaceae</taxon>
        <taxon>Mesonia</taxon>
    </lineage>
</organism>
<comment type="subcellular location">
    <subcellularLocation>
        <location evidence="1 7">Cell outer membrane</location>
        <topology evidence="1 7">Multi-pass membrane protein</topology>
    </subcellularLocation>
</comment>
<dbReference type="SUPFAM" id="SSF56935">
    <property type="entry name" value="Porins"/>
    <property type="match status" value="1"/>
</dbReference>
<feature type="domain" description="TonB-dependent receptor plug" evidence="9">
    <location>
        <begin position="148"/>
        <end position="223"/>
    </location>
</feature>
<keyword evidence="10" id="KW-0675">Receptor</keyword>
<dbReference type="InterPro" id="IPR036942">
    <property type="entry name" value="Beta-barrel_TonB_sf"/>
</dbReference>
<comment type="similarity">
    <text evidence="7">Belongs to the TonB-dependent receptor family.</text>
</comment>
<proteinExistence type="inferred from homology"/>
<evidence type="ECO:0000313" key="11">
    <source>
        <dbReference type="Proteomes" id="UP000184225"/>
    </source>
</evidence>
<evidence type="ECO:0000313" key="10">
    <source>
        <dbReference type="EMBL" id="SHI40598.1"/>
    </source>
</evidence>
<evidence type="ECO:0000256" key="4">
    <source>
        <dbReference type="ARBA" id="ARBA00022692"/>
    </source>
</evidence>
<keyword evidence="5 7" id="KW-0472">Membrane</keyword>
<dbReference type="Pfam" id="PF07715">
    <property type="entry name" value="Plug"/>
    <property type="match status" value="1"/>
</dbReference>
<name>A0A1M6AWB3_9FLAO</name>
<keyword evidence="8" id="KW-0732">Signal</keyword>
<evidence type="ECO:0000256" key="5">
    <source>
        <dbReference type="ARBA" id="ARBA00023136"/>
    </source>
</evidence>
<keyword evidence="6 7" id="KW-0998">Cell outer membrane</keyword>
<evidence type="ECO:0000259" key="9">
    <source>
        <dbReference type="Pfam" id="PF07715"/>
    </source>
</evidence>
<evidence type="ECO:0000256" key="1">
    <source>
        <dbReference type="ARBA" id="ARBA00004571"/>
    </source>
</evidence>
<keyword evidence="11" id="KW-1185">Reference proteome</keyword>
<dbReference type="GO" id="GO:0009279">
    <property type="term" value="C:cell outer membrane"/>
    <property type="evidence" value="ECO:0007669"/>
    <property type="project" value="UniProtKB-SubCell"/>
</dbReference>
<keyword evidence="4 7" id="KW-0812">Transmembrane</keyword>
<evidence type="ECO:0000256" key="3">
    <source>
        <dbReference type="ARBA" id="ARBA00022452"/>
    </source>
</evidence>
<dbReference type="STRING" id="579105.SAMN04488096_101471"/>
<accession>A0A1M6AWB3</accession>
<protein>
    <submittedName>
        <fullName evidence="10">TonB-dependent Receptor Plug Domain</fullName>
    </submittedName>
</protein>
<evidence type="ECO:0000256" key="2">
    <source>
        <dbReference type="ARBA" id="ARBA00022448"/>
    </source>
</evidence>
<feature type="chain" id="PRO_5012183764" evidence="8">
    <location>
        <begin position="22"/>
        <end position="768"/>
    </location>
</feature>
<sequence>MNKKKYLFLIICSLFFCQLFSQEKSKHSLPLIELLEILEKHSSYSFSYANEDLKNIKVPEPPNILSFTETIAFLKKETGIEFTIINNEQIAVKVKAVNLSSKEKILIEKLDEVVLTNFIAPGITKQKDGSLEIDYNTLNILPGLIEPDVLQTLQALPGVESVNETVSNINVRGGTNDQNLILWDGIRVYQTGHFFGLISAINPHQNKTVKLYKNGTPTNYGNSVSSVIKLSSDQEVNKTFTAEAGITFLSIDAYLDTPLDDKSSIQFSARSSINNAFITPTYLQYYDRAFQETEITENSSNLIKTEEDFKFSDISFRWLYQLSEKDVLRINYFYITNELEFTANEFNQNNIYVRRSTLGQKNLGMGAFYKRNWTEKFSSSFQIYHTNYNLTSSNENNLSEEEINQENKLNENSFKINTIYKFHSNFQLNSGYEFTSTNIKDGEASGEITEENIHSENLNTNSLFSSAKYTSPSKNTVAEIGIRANYFNKFNLFLAEPRISFNQKFLKDFSAIALGELKSQYTTQIVDFQNDFLGIENRKWQLADQENIPVLRSKQLSLGIHYQKNKWLASIESYIKRVNGITSQSQGFQNQYEYARIIGDYEAKGIDFLISKKINRFNTRVSYSITDNNYYFEDLSANAIPNNFEITNSFTLATSYSYKDFEISSGLTWRSGKPFTPISETGLTNNQFDYEATNSSNLKDYFRVDISASQKFKIQKKLQAYAGISIWNILDHKNIINAYYQQDDNNQIYLVEQKALGLTPNFVFRVKF</sequence>
<dbReference type="InterPro" id="IPR039426">
    <property type="entry name" value="TonB-dep_rcpt-like"/>
</dbReference>
<keyword evidence="2 7" id="KW-0813">Transport</keyword>
<dbReference type="Proteomes" id="UP000184225">
    <property type="component" value="Unassembled WGS sequence"/>
</dbReference>
<evidence type="ECO:0000256" key="7">
    <source>
        <dbReference type="PROSITE-ProRule" id="PRU01360"/>
    </source>
</evidence>
<evidence type="ECO:0000256" key="8">
    <source>
        <dbReference type="SAM" id="SignalP"/>
    </source>
</evidence>
<keyword evidence="3 7" id="KW-1134">Transmembrane beta strand</keyword>
<dbReference type="InterPro" id="IPR012910">
    <property type="entry name" value="Plug_dom"/>
</dbReference>